<dbReference type="InterPro" id="IPR013025">
    <property type="entry name" value="Ribosomal_uL23-like"/>
</dbReference>
<reference evidence="5" key="2">
    <citation type="journal article" date="2019" name="Mol. Phylogenet. Evol.">
        <title>Reassessment of the classification of bryopsidales (chlorophyta) based on chloroplast phylogenomic analyses.</title>
        <authorList>
            <person name="Cremen M.C."/>
            <person name="Leliaert F."/>
            <person name="West J."/>
            <person name="Lam D.W."/>
            <person name="Shimada S."/>
            <person name="Lopez-Bautista J.M."/>
            <person name="Verbruggen H."/>
        </authorList>
    </citation>
    <scope>NUCLEOTIDE SEQUENCE</scope>
</reference>
<dbReference type="GO" id="GO:0006412">
    <property type="term" value="P:translation"/>
    <property type="evidence" value="ECO:0007669"/>
    <property type="project" value="InterPro"/>
</dbReference>
<dbReference type="InterPro" id="IPR012678">
    <property type="entry name" value="Ribosomal_uL23/eL15/eS24_sf"/>
</dbReference>
<protein>
    <recommendedName>
        <fullName evidence="4">Large ribosomal subunit protein uL23c</fullName>
    </recommendedName>
</protein>
<name>A0A386B1E2_9CHLO</name>
<evidence type="ECO:0000256" key="4">
    <source>
        <dbReference type="ARBA" id="ARBA00035287"/>
    </source>
</evidence>
<evidence type="ECO:0000256" key="1">
    <source>
        <dbReference type="ARBA" id="ARBA00006700"/>
    </source>
</evidence>
<comment type="similarity">
    <text evidence="1">Belongs to the universal ribosomal protein uL23 family.</text>
</comment>
<proteinExistence type="inferred from homology"/>
<dbReference type="SUPFAM" id="SSF54189">
    <property type="entry name" value="Ribosomal proteins S24e, L23 and L15e"/>
    <property type="match status" value="1"/>
</dbReference>
<sequence length="80" mass="9761">MVNLDFLKQPIITEKTTKFIEQKQYIFDVDPKLTKKQMKKIIYSNYRKRVKSIRTYRILKNTNIKKRVIFCFEKTKAKAQ</sequence>
<keyword evidence="2 5" id="KW-0689">Ribosomal protein</keyword>
<evidence type="ECO:0000256" key="2">
    <source>
        <dbReference type="ARBA" id="ARBA00022980"/>
    </source>
</evidence>
<gene>
    <name evidence="5" type="primary">rpl23</name>
</gene>
<reference evidence="5" key="1">
    <citation type="submission" date="2018-07" db="EMBL/GenBank/DDBJ databases">
        <authorList>
            <person name="Quirk P.G."/>
            <person name="Krulwich T.A."/>
        </authorList>
    </citation>
    <scope>NUCLEOTIDE SEQUENCE</scope>
</reference>
<keyword evidence="5" id="KW-0150">Chloroplast</keyword>
<dbReference type="GO" id="GO:0005840">
    <property type="term" value="C:ribosome"/>
    <property type="evidence" value="ECO:0007669"/>
    <property type="project" value="UniProtKB-KW"/>
</dbReference>
<keyword evidence="3" id="KW-0687">Ribonucleoprotein</keyword>
<dbReference type="AlphaFoldDB" id="A0A386B1E2"/>
<geneLocation type="chloroplast" evidence="5"/>
<dbReference type="Gene3D" id="3.30.70.330">
    <property type="match status" value="1"/>
</dbReference>
<keyword evidence="5" id="KW-0934">Plastid</keyword>
<evidence type="ECO:0000313" key="5">
    <source>
        <dbReference type="EMBL" id="AYC65516.1"/>
    </source>
</evidence>
<dbReference type="GO" id="GO:0003735">
    <property type="term" value="F:structural constituent of ribosome"/>
    <property type="evidence" value="ECO:0007669"/>
    <property type="project" value="InterPro"/>
</dbReference>
<evidence type="ECO:0000256" key="3">
    <source>
        <dbReference type="ARBA" id="ARBA00023274"/>
    </source>
</evidence>
<dbReference type="InterPro" id="IPR012677">
    <property type="entry name" value="Nucleotide-bd_a/b_plait_sf"/>
</dbReference>
<organism evidence="5">
    <name type="scientific">Rhipiliopsis peltata</name>
    <dbReference type="NCBI Taxonomy" id="2320810"/>
    <lineage>
        <taxon>Eukaryota</taxon>
        <taxon>Viridiplantae</taxon>
        <taxon>Chlorophyta</taxon>
        <taxon>core chlorophytes</taxon>
        <taxon>Ulvophyceae</taxon>
        <taxon>TCBD clade</taxon>
        <taxon>Bryopsidales</taxon>
        <taxon>Halimedineae</taxon>
        <taxon>Halimedaceae</taxon>
        <taxon>Rhipiliopsideae</taxon>
        <taxon>Rhipiliopsis</taxon>
    </lineage>
</organism>
<dbReference type="Pfam" id="PF00276">
    <property type="entry name" value="Ribosomal_L23"/>
    <property type="match status" value="1"/>
</dbReference>
<dbReference type="GeneID" id="38279440"/>
<dbReference type="EMBL" id="MH591110">
    <property type="protein sequence ID" value="AYC65516.1"/>
    <property type="molecule type" value="Genomic_DNA"/>
</dbReference>
<dbReference type="RefSeq" id="YP_009519463.1">
    <property type="nucleotide sequence ID" value="NC_039526.1"/>
</dbReference>
<accession>A0A386B1E2</accession>
<dbReference type="GO" id="GO:1990904">
    <property type="term" value="C:ribonucleoprotein complex"/>
    <property type="evidence" value="ECO:0007669"/>
    <property type="project" value="UniProtKB-KW"/>
</dbReference>